<organism evidence="2">
    <name type="scientific">Tanacetum cinerariifolium</name>
    <name type="common">Dalmatian daisy</name>
    <name type="synonym">Chrysanthemum cinerariifolium</name>
    <dbReference type="NCBI Taxonomy" id="118510"/>
    <lineage>
        <taxon>Eukaryota</taxon>
        <taxon>Viridiplantae</taxon>
        <taxon>Streptophyta</taxon>
        <taxon>Embryophyta</taxon>
        <taxon>Tracheophyta</taxon>
        <taxon>Spermatophyta</taxon>
        <taxon>Magnoliopsida</taxon>
        <taxon>eudicotyledons</taxon>
        <taxon>Gunneridae</taxon>
        <taxon>Pentapetalae</taxon>
        <taxon>asterids</taxon>
        <taxon>campanulids</taxon>
        <taxon>Asterales</taxon>
        <taxon>Asteraceae</taxon>
        <taxon>Asteroideae</taxon>
        <taxon>Anthemideae</taxon>
        <taxon>Anthemidinae</taxon>
        <taxon>Tanacetum</taxon>
    </lineage>
</organism>
<dbReference type="AlphaFoldDB" id="A0A699KS52"/>
<sequence>SHAVNAPFVLVPETGTKITSPVRDSECTKIVKVDSTSPSYSAKSDVLPLVMTEAMVTSHAVNAPSVPVLETGTKITSPVHASMFHNSDSTEAVKADVAVSAAEAAEKVHVGEMDALKQKNDLELKDVNVVACSLKSQNDDLVDQVHALETTCFGLRAQVSGYERLKEQIEEFQDAQMNIVNDKMAKLDVDLLEMALHLEEKFYPQLHTTISSRSRAIEKGMQDGLSDGIDQRKAGRNLEDVVAYNPVAEADYSFAL</sequence>
<feature type="non-terminal residue" evidence="2">
    <location>
        <position position="1"/>
    </location>
</feature>
<protein>
    <recommendedName>
        <fullName evidence="3">Transposase (Putative), gypsy type</fullName>
    </recommendedName>
</protein>
<evidence type="ECO:0008006" key="3">
    <source>
        <dbReference type="Google" id="ProtNLM"/>
    </source>
</evidence>
<name>A0A699KS52_TANCI</name>
<comment type="caution">
    <text evidence="2">The sequence shown here is derived from an EMBL/GenBank/DDBJ whole genome shotgun (WGS) entry which is preliminary data.</text>
</comment>
<keyword evidence="1" id="KW-0175">Coiled coil</keyword>
<dbReference type="EMBL" id="BKCJ010538621">
    <property type="protein sequence ID" value="GFB03786.1"/>
    <property type="molecule type" value="Genomic_DNA"/>
</dbReference>
<gene>
    <name evidence="2" type="ORF">Tci_675757</name>
</gene>
<evidence type="ECO:0000313" key="2">
    <source>
        <dbReference type="EMBL" id="GFB03786.1"/>
    </source>
</evidence>
<feature type="coiled-coil region" evidence="1">
    <location>
        <begin position="155"/>
        <end position="182"/>
    </location>
</feature>
<reference evidence="2" key="1">
    <citation type="journal article" date="2019" name="Sci. Rep.">
        <title>Draft genome of Tanacetum cinerariifolium, the natural source of mosquito coil.</title>
        <authorList>
            <person name="Yamashiro T."/>
            <person name="Shiraishi A."/>
            <person name="Satake H."/>
            <person name="Nakayama K."/>
        </authorList>
    </citation>
    <scope>NUCLEOTIDE SEQUENCE</scope>
</reference>
<accession>A0A699KS52</accession>
<evidence type="ECO:0000256" key="1">
    <source>
        <dbReference type="SAM" id="Coils"/>
    </source>
</evidence>
<proteinExistence type="predicted"/>